<protein>
    <submittedName>
        <fullName evidence="1">Uncharacterized protein</fullName>
    </submittedName>
</protein>
<sequence length="63" mass="7620">MATSTLKQQRKEKVLEWTRRPHQMPRDVTGRLISHDHLRYFEKGFPKRVTLKVFYSSLGEIYK</sequence>
<gene>
    <name evidence="1" type="ORF">P3T76_004271</name>
</gene>
<organism evidence="1 2">
    <name type="scientific">Phytophthora citrophthora</name>
    <dbReference type="NCBI Taxonomy" id="4793"/>
    <lineage>
        <taxon>Eukaryota</taxon>
        <taxon>Sar</taxon>
        <taxon>Stramenopiles</taxon>
        <taxon>Oomycota</taxon>
        <taxon>Peronosporomycetes</taxon>
        <taxon>Peronosporales</taxon>
        <taxon>Peronosporaceae</taxon>
        <taxon>Phytophthora</taxon>
    </lineage>
</organism>
<evidence type="ECO:0000313" key="2">
    <source>
        <dbReference type="Proteomes" id="UP001259832"/>
    </source>
</evidence>
<evidence type="ECO:0000313" key="1">
    <source>
        <dbReference type="EMBL" id="KAK1944359.1"/>
    </source>
</evidence>
<name>A0AAD9GTJ1_9STRA</name>
<reference evidence="1" key="1">
    <citation type="submission" date="2023-08" db="EMBL/GenBank/DDBJ databases">
        <title>Reference Genome Resource for the Citrus Pathogen Phytophthora citrophthora.</title>
        <authorList>
            <person name="Moller H."/>
            <person name="Coetzee B."/>
            <person name="Rose L.J."/>
            <person name="Van Niekerk J.M."/>
        </authorList>
    </citation>
    <scope>NUCLEOTIDE SEQUENCE</scope>
    <source>
        <strain evidence="1">STE-U-9442</strain>
    </source>
</reference>
<proteinExistence type="predicted"/>
<dbReference type="AlphaFoldDB" id="A0AAD9GTJ1"/>
<comment type="caution">
    <text evidence="1">The sequence shown here is derived from an EMBL/GenBank/DDBJ whole genome shotgun (WGS) entry which is preliminary data.</text>
</comment>
<dbReference type="Proteomes" id="UP001259832">
    <property type="component" value="Unassembled WGS sequence"/>
</dbReference>
<keyword evidence="2" id="KW-1185">Reference proteome</keyword>
<accession>A0AAD9GTJ1</accession>
<dbReference type="EMBL" id="JASMQC010000006">
    <property type="protein sequence ID" value="KAK1944359.1"/>
    <property type="molecule type" value="Genomic_DNA"/>
</dbReference>